<evidence type="ECO:0000313" key="7">
    <source>
        <dbReference type="EMBL" id="SHM60615.1"/>
    </source>
</evidence>
<dbReference type="PANTHER" id="PTHR43133:SF8">
    <property type="entry name" value="RNA POLYMERASE SIGMA FACTOR HI_1459-RELATED"/>
    <property type="match status" value="1"/>
</dbReference>
<dbReference type="GO" id="GO:0016987">
    <property type="term" value="F:sigma factor activity"/>
    <property type="evidence" value="ECO:0007669"/>
    <property type="project" value="UniProtKB-KW"/>
</dbReference>
<evidence type="ECO:0000313" key="8">
    <source>
        <dbReference type="Proteomes" id="UP000184394"/>
    </source>
</evidence>
<protein>
    <submittedName>
        <fullName evidence="7">RNA polymerase sigma-70 factor, ECF subfamily</fullName>
    </submittedName>
</protein>
<dbReference type="InterPro" id="IPR013324">
    <property type="entry name" value="RNA_pol_sigma_r3/r4-like"/>
</dbReference>
<dbReference type="RefSeq" id="WP_072950905.1">
    <property type="nucleotide sequence ID" value="NZ_FRCT01000007.1"/>
</dbReference>
<keyword evidence="3" id="KW-0731">Sigma factor</keyword>
<dbReference type="InterPro" id="IPR013325">
    <property type="entry name" value="RNA_pol_sigma_r2"/>
</dbReference>
<dbReference type="InterPro" id="IPR039425">
    <property type="entry name" value="RNA_pol_sigma-70-like"/>
</dbReference>
<keyword evidence="2" id="KW-0805">Transcription regulation</keyword>
<dbReference type="Pfam" id="PF08281">
    <property type="entry name" value="Sigma70_r4_2"/>
    <property type="match status" value="1"/>
</dbReference>
<dbReference type="EMBL" id="FRCT01000007">
    <property type="protein sequence ID" value="SHM60615.1"/>
    <property type="molecule type" value="Genomic_DNA"/>
</dbReference>
<evidence type="ECO:0000259" key="6">
    <source>
        <dbReference type="Pfam" id="PF08281"/>
    </source>
</evidence>
<accession>A0A1M7K613</accession>
<evidence type="ECO:0000256" key="3">
    <source>
        <dbReference type="ARBA" id="ARBA00023082"/>
    </source>
</evidence>
<organism evidence="7 8">
    <name type="scientific">Ruminococcus flavefaciens</name>
    <dbReference type="NCBI Taxonomy" id="1265"/>
    <lineage>
        <taxon>Bacteria</taxon>
        <taxon>Bacillati</taxon>
        <taxon>Bacillota</taxon>
        <taxon>Clostridia</taxon>
        <taxon>Eubacteriales</taxon>
        <taxon>Oscillospiraceae</taxon>
        <taxon>Ruminococcus</taxon>
    </lineage>
</organism>
<reference evidence="7 8" key="1">
    <citation type="submission" date="2016-11" db="EMBL/GenBank/DDBJ databases">
        <authorList>
            <person name="Jaros S."/>
            <person name="Januszkiewicz K."/>
            <person name="Wedrychowicz H."/>
        </authorList>
    </citation>
    <scope>NUCLEOTIDE SEQUENCE [LARGE SCALE GENOMIC DNA]</scope>
    <source>
        <strain evidence="7 8">Y1</strain>
    </source>
</reference>
<dbReference type="InterPro" id="IPR014284">
    <property type="entry name" value="RNA_pol_sigma-70_dom"/>
</dbReference>
<dbReference type="NCBIfam" id="TIGR02937">
    <property type="entry name" value="sigma70-ECF"/>
    <property type="match status" value="1"/>
</dbReference>
<dbReference type="Gene3D" id="1.10.1740.10">
    <property type="match status" value="1"/>
</dbReference>
<proteinExistence type="inferred from homology"/>
<evidence type="ECO:0000256" key="5">
    <source>
        <dbReference type="ARBA" id="ARBA00023163"/>
    </source>
</evidence>
<dbReference type="Gene3D" id="1.10.10.10">
    <property type="entry name" value="Winged helix-like DNA-binding domain superfamily/Winged helix DNA-binding domain"/>
    <property type="match status" value="1"/>
</dbReference>
<sequence>MTHEEFRNKMKISPQQAHRELFETYCNYVYTIVFNRLRSCGSREDIEECVCDVFADVYCFYDTEKEISGDISGFIGTIARRKAGLIYKKKCSVVDTVSIDDDLVQELRSEHDIESEADANERRRIILDMIAELGEPDATLIMQKYYYGRSAKEIAEIVPMTPENIRVRSGRAVRKLKEMLEKAGISL</sequence>
<name>A0A1M7K613_RUMFL</name>
<keyword evidence="5" id="KW-0804">Transcription</keyword>
<dbReference type="Proteomes" id="UP000184394">
    <property type="component" value="Unassembled WGS sequence"/>
</dbReference>
<dbReference type="GO" id="GO:0003677">
    <property type="term" value="F:DNA binding"/>
    <property type="evidence" value="ECO:0007669"/>
    <property type="project" value="UniProtKB-KW"/>
</dbReference>
<dbReference type="InterPro" id="IPR013249">
    <property type="entry name" value="RNA_pol_sigma70_r4_t2"/>
</dbReference>
<gene>
    <name evidence="7" type="ORF">SAMN04487860_107129</name>
</gene>
<evidence type="ECO:0000256" key="1">
    <source>
        <dbReference type="ARBA" id="ARBA00010641"/>
    </source>
</evidence>
<dbReference type="SUPFAM" id="SSF88659">
    <property type="entry name" value="Sigma3 and sigma4 domains of RNA polymerase sigma factors"/>
    <property type="match status" value="1"/>
</dbReference>
<dbReference type="OrthoDB" id="1820736at2"/>
<keyword evidence="4" id="KW-0238">DNA-binding</keyword>
<dbReference type="AlphaFoldDB" id="A0A1M7K613"/>
<feature type="domain" description="RNA polymerase sigma factor 70 region 4 type 2" evidence="6">
    <location>
        <begin position="124"/>
        <end position="176"/>
    </location>
</feature>
<dbReference type="GO" id="GO:0006352">
    <property type="term" value="P:DNA-templated transcription initiation"/>
    <property type="evidence" value="ECO:0007669"/>
    <property type="project" value="InterPro"/>
</dbReference>
<dbReference type="PANTHER" id="PTHR43133">
    <property type="entry name" value="RNA POLYMERASE ECF-TYPE SIGMA FACTO"/>
    <property type="match status" value="1"/>
</dbReference>
<dbReference type="InterPro" id="IPR036388">
    <property type="entry name" value="WH-like_DNA-bd_sf"/>
</dbReference>
<comment type="similarity">
    <text evidence="1">Belongs to the sigma-70 factor family. ECF subfamily.</text>
</comment>
<evidence type="ECO:0000256" key="4">
    <source>
        <dbReference type="ARBA" id="ARBA00023125"/>
    </source>
</evidence>
<dbReference type="SUPFAM" id="SSF88946">
    <property type="entry name" value="Sigma2 domain of RNA polymerase sigma factors"/>
    <property type="match status" value="1"/>
</dbReference>
<evidence type="ECO:0000256" key="2">
    <source>
        <dbReference type="ARBA" id="ARBA00023015"/>
    </source>
</evidence>